<dbReference type="Proteomes" id="UP000001887">
    <property type="component" value="Chromosome"/>
</dbReference>
<feature type="modified residue" description="4-aspartylphosphate" evidence="2">
    <location>
        <position position="38"/>
    </location>
</feature>
<dbReference type="SUPFAM" id="SSF52172">
    <property type="entry name" value="CheY-like"/>
    <property type="match status" value="1"/>
</dbReference>
<gene>
    <name evidence="4" type="ordered locus">Psta_3343</name>
</gene>
<reference evidence="4 5" key="1">
    <citation type="journal article" date="2009" name="Stand. Genomic Sci.">
        <title>Complete genome sequence of Pirellula staleyi type strain (ATCC 27377).</title>
        <authorList>
            <person name="Clum A."/>
            <person name="Tindall B.J."/>
            <person name="Sikorski J."/>
            <person name="Ivanova N."/>
            <person name="Mavrommatis K."/>
            <person name="Lucas S."/>
            <person name="Glavina del Rio T."/>
            <person name="Nolan M."/>
            <person name="Chen F."/>
            <person name="Tice H."/>
            <person name="Pitluck S."/>
            <person name="Cheng J.F."/>
            <person name="Chertkov O."/>
            <person name="Brettin T."/>
            <person name="Han C."/>
            <person name="Detter J.C."/>
            <person name="Kuske C."/>
            <person name="Bruce D."/>
            <person name="Goodwin L."/>
            <person name="Ovchinikova G."/>
            <person name="Pati A."/>
            <person name="Mikhailova N."/>
            <person name="Chen A."/>
            <person name="Palaniappan K."/>
            <person name="Land M."/>
            <person name="Hauser L."/>
            <person name="Chang Y.J."/>
            <person name="Jeffries C.D."/>
            <person name="Chain P."/>
            <person name="Rohde M."/>
            <person name="Goker M."/>
            <person name="Bristow J."/>
            <person name="Eisen J.A."/>
            <person name="Markowitz V."/>
            <person name="Hugenholtz P."/>
            <person name="Kyrpides N.C."/>
            <person name="Klenk H.P."/>
            <person name="Lapidus A."/>
        </authorList>
    </citation>
    <scope>NUCLEOTIDE SEQUENCE [LARGE SCALE GENOMIC DNA]</scope>
    <source>
        <strain evidence="5">ATCC 27377 / DSM 6068 / ICPB 4128</strain>
    </source>
</reference>
<name>D2QXT0_PIRSD</name>
<evidence type="ECO:0000256" key="1">
    <source>
        <dbReference type="ARBA" id="ARBA00022553"/>
    </source>
</evidence>
<dbReference type="Gene3D" id="3.40.50.2300">
    <property type="match status" value="1"/>
</dbReference>
<evidence type="ECO:0000313" key="4">
    <source>
        <dbReference type="EMBL" id="ADB18007.1"/>
    </source>
</evidence>
<keyword evidence="5" id="KW-1185">Reference proteome</keyword>
<protein>
    <submittedName>
        <fullName evidence="4">Response regulator receiver protein</fullName>
    </submittedName>
</protein>
<sequence length="111" mass="12478">MMGDLLRGLAIEVGEASNGREALQWLRANSLPNIALVDWNMPEMDGLEFLREVRRTPSLRQLPVMMVTTETEMDQMVRALAAGANEYLMKPFTQAMIAEKLQLLGILEEVS</sequence>
<dbReference type="InterPro" id="IPR001789">
    <property type="entry name" value="Sig_transdc_resp-reg_receiver"/>
</dbReference>
<keyword evidence="1 2" id="KW-0597">Phosphoprotein</keyword>
<proteinExistence type="predicted"/>
<dbReference type="PANTHER" id="PTHR44591:SF3">
    <property type="entry name" value="RESPONSE REGULATORY DOMAIN-CONTAINING PROTEIN"/>
    <property type="match status" value="1"/>
</dbReference>
<dbReference type="HOGENOM" id="CLU_000445_69_12_0"/>
<dbReference type="Pfam" id="PF00072">
    <property type="entry name" value="Response_reg"/>
    <property type="match status" value="1"/>
</dbReference>
<dbReference type="PROSITE" id="PS50110">
    <property type="entry name" value="RESPONSE_REGULATORY"/>
    <property type="match status" value="1"/>
</dbReference>
<dbReference type="PANTHER" id="PTHR44591">
    <property type="entry name" value="STRESS RESPONSE REGULATOR PROTEIN 1"/>
    <property type="match status" value="1"/>
</dbReference>
<dbReference type="InterPro" id="IPR050595">
    <property type="entry name" value="Bact_response_regulator"/>
</dbReference>
<organism evidence="4 5">
    <name type="scientific">Pirellula staleyi (strain ATCC 27377 / DSM 6068 / ICPB 4128)</name>
    <name type="common">Pirella staleyi</name>
    <dbReference type="NCBI Taxonomy" id="530564"/>
    <lineage>
        <taxon>Bacteria</taxon>
        <taxon>Pseudomonadati</taxon>
        <taxon>Planctomycetota</taxon>
        <taxon>Planctomycetia</taxon>
        <taxon>Pirellulales</taxon>
        <taxon>Pirellulaceae</taxon>
        <taxon>Pirellula</taxon>
    </lineage>
</organism>
<dbReference type="GO" id="GO:0000160">
    <property type="term" value="P:phosphorelay signal transduction system"/>
    <property type="evidence" value="ECO:0007669"/>
    <property type="project" value="InterPro"/>
</dbReference>
<dbReference type="EMBL" id="CP001848">
    <property type="protein sequence ID" value="ADB18007.1"/>
    <property type="molecule type" value="Genomic_DNA"/>
</dbReference>
<evidence type="ECO:0000256" key="2">
    <source>
        <dbReference type="PROSITE-ProRule" id="PRU00169"/>
    </source>
</evidence>
<evidence type="ECO:0000259" key="3">
    <source>
        <dbReference type="PROSITE" id="PS50110"/>
    </source>
</evidence>
<evidence type="ECO:0000313" key="5">
    <source>
        <dbReference type="Proteomes" id="UP000001887"/>
    </source>
</evidence>
<dbReference type="eggNOG" id="COG0745">
    <property type="taxonomic scope" value="Bacteria"/>
</dbReference>
<dbReference type="AlphaFoldDB" id="D2QXT0"/>
<dbReference type="InterPro" id="IPR011006">
    <property type="entry name" value="CheY-like_superfamily"/>
</dbReference>
<feature type="domain" description="Response regulatory" evidence="3">
    <location>
        <begin position="1"/>
        <end position="105"/>
    </location>
</feature>
<accession>D2QXT0</accession>
<dbReference type="KEGG" id="psl:Psta_3343"/>
<dbReference type="SMART" id="SM00448">
    <property type="entry name" value="REC"/>
    <property type="match status" value="1"/>
</dbReference>
<dbReference type="STRING" id="530564.Psta_3343"/>